<dbReference type="PANTHER" id="PTHR21879">
    <property type="entry name" value="FI03362P-RELATED-RELATED"/>
    <property type="match status" value="1"/>
</dbReference>
<proteinExistence type="predicted"/>
<dbReference type="GO" id="GO:0016020">
    <property type="term" value="C:membrane"/>
    <property type="evidence" value="ECO:0007669"/>
    <property type="project" value="TreeGrafter"/>
</dbReference>
<dbReference type="InterPro" id="IPR012464">
    <property type="entry name" value="DUF1676"/>
</dbReference>
<keyword evidence="2" id="KW-0732">Signal</keyword>
<feature type="chain" id="PRO_5001983561" evidence="2">
    <location>
        <begin position="24"/>
        <end position="336"/>
    </location>
</feature>
<feature type="transmembrane region" description="Helical" evidence="1">
    <location>
        <begin position="240"/>
        <end position="261"/>
    </location>
</feature>
<evidence type="ECO:0000313" key="3">
    <source>
        <dbReference type="EMBL" id="JAD09501.1"/>
    </source>
</evidence>
<feature type="signal peptide" evidence="2">
    <location>
        <begin position="1"/>
        <end position="23"/>
    </location>
</feature>
<protein>
    <submittedName>
        <fullName evidence="3">(S)-2-haloacid dehalogenase 4A</fullName>
    </submittedName>
</protein>
<dbReference type="AlphaFoldDB" id="A0A0A1XEZ8"/>
<evidence type="ECO:0000256" key="1">
    <source>
        <dbReference type="SAM" id="Phobius"/>
    </source>
</evidence>
<name>A0A0A1XEZ8_ZEUCU</name>
<organism evidence="3">
    <name type="scientific">Zeugodacus cucurbitae</name>
    <name type="common">Melon fruit fly</name>
    <name type="synonym">Bactrocera cucurbitae</name>
    <dbReference type="NCBI Taxonomy" id="28588"/>
    <lineage>
        <taxon>Eukaryota</taxon>
        <taxon>Metazoa</taxon>
        <taxon>Ecdysozoa</taxon>
        <taxon>Arthropoda</taxon>
        <taxon>Hexapoda</taxon>
        <taxon>Insecta</taxon>
        <taxon>Pterygota</taxon>
        <taxon>Neoptera</taxon>
        <taxon>Endopterygota</taxon>
        <taxon>Diptera</taxon>
        <taxon>Brachycera</taxon>
        <taxon>Muscomorpha</taxon>
        <taxon>Tephritoidea</taxon>
        <taxon>Tephritidae</taxon>
        <taxon>Zeugodacus</taxon>
        <taxon>Zeugodacus</taxon>
    </lineage>
</organism>
<dbReference type="PANTHER" id="PTHR21879:SF26">
    <property type="entry name" value="OSIRIS 1"/>
    <property type="match status" value="1"/>
</dbReference>
<dbReference type="Pfam" id="PF07898">
    <property type="entry name" value="DUF1676"/>
    <property type="match status" value="1"/>
</dbReference>
<accession>A0A0A1XEZ8</accession>
<keyword evidence="1" id="KW-1133">Transmembrane helix</keyword>
<reference evidence="3" key="1">
    <citation type="submission" date="2014-11" db="EMBL/GenBank/DDBJ databases">
        <authorList>
            <person name="Geib S."/>
        </authorList>
    </citation>
    <scope>NUCLEOTIDE SEQUENCE</scope>
</reference>
<dbReference type="EMBL" id="GBXI01004791">
    <property type="protein sequence ID" value="JAD09501.1"/>
    <property type="molecule type" value="Transcribed_RNA"/>
</dbReference>
<gene>
    <name evidence="3" type="primary">hdl</name>
    <name evidence="3" type="ORF">g.18833</name>
</gene>
<dbReference type="OrthoDB" id="7475263at2759"/>
<keyword evidence="1" id="KW-0472">Membrane</keyword>
<reference evidence="3" key="2">
    <citation type="journal article" date="2015" name="Gigascience">
        <title>Reconstructing a comprehensive transcriptome assembly of a white-pupal translocated strain of the pest fruit fly Bactrocera cucurbitae.</title>
        <authorList>
            <person name="Sim S.B."/>
            <person name="Calla B."/>
            <person name="Hall B."/>
            <person name="DeRego T."/>
            <person name="Geib S.M."/>
        </authorList>
    </citation>
    <scope>NUCLEOTIDE SEQUENCE</scope>
</reference>
<evidence type="ECO:0000256" key="2">
    <source>
        <dbReference type="SAM" id="SignalP"/>
    </source>
</evidence>
<sequence>MCVTSRFTFALLLLIRALLFSASEYVENISENAYHSNVEHSSSTAKDILNNAIPQGMTDVLPIYSKVSAYNDSVKGAHKLGSIPHNDEYLDRNQRLCFEKRSLLSCIKYKASKIIWMLATNRLGYFPNEYSRALVEDQRRVRVIQLGEPADIMVFNDARSLQGDSEFVSFLKFLKRAAETFSRNHAVQLQLSSETGARIVDSDVDGRSRHDRKRRKWLVILPLIILLKIAHLKMSVVTLLLGVLGLNVLLVGGMGWLIHYLKFKTLCKIHPHLVQSHSHVYDSDPADYSSFIGSSFPSSYYSGAGGGIHEANAKDWATSKAYHGGNYLDTISKRLK</sequence>
<keyword evidence="1" id="KW-0812">Transmembrane</keyword>
<feature type="transmembrane region" description="Helical" evidence="1">
    <location>
        <begin position="217"/>
        <end position="234"/>
    </location>
</feature>